<gene>
    <name evidence="1" type="ORF">SH1V18_15770</name>
</gene>
<protein>
    <submittedName>
        <fullName evidence="1">Uncharacterized protein</fullName>
    </submittedName>
</protein>
<dbReference type="EMBL" id="BRLB01000003">
    <property type="protein sequence ID" value="GKX29097.1"/>
    <property type="molecule type" value="Genomic_DNA"/>
</dbReference>
<reference evidence="1" key="1">
    <citation type="submission" date="2022-06" db="EMBL/GenBank/DDBJ databases">
        <title>Vallitalea longa sp. nov., an anaerobic bacterium isolated from marine sediment.</title>
        <authorList>
            <person name="Hirano S."/>
            <person name="Terahara T."/>
            <person name="Mori K."/>
            <person name="Hamada M."/>
            <person name="Matsumoto R."/>
            <person name="Kobayashi T."/>
        </authorList>
    </citation>
    <scope>NUCLEOTIDE SEQUENCE</scope>
    <source>
        <strain evidence="1">SH18-1</strain>
    </source>
</reference>
<dbReference type="AlphaFoldDB" id="A0A9W5Y910"/>
<evidence type="ECO:0000313" key="2">
    <source>
        <dbReference type="Proteomes" id="UP001144256"/>
    </source>
</evidence>
<dbReference type="Proteomes" id="UP001144256">
    <property type="component" value="Unassembled WGS sequence"/>
</dbReference>
<name>A0A9W5Y910_9FIRM</name>
<accession>A0A9W5Y910</accession>
<sequence>MVRVNNKTIKLMKFNKKLIKNINSDIYLTYTALNSKINCINL</sequence>
<comment type="caution">
    <text evidence="1">The sequence shown here is derived from an EMBL/GenBank/DDBJ whole genome shotgun (WGS) entry which is preliminary data.</text>
</comment>
<evidence type="ECO:0000313" key="1">
    <source>
        <dbReference type="EMBL" id="GKX29097.1"/>
    </source>
</evidence>
<proteinExistence type="predicted"/>
<keyword evidence="2" id="KW-1185">Reference proteome</keyword>
<organism evidence="1 2">
    <name type="scientific">Vallitalea longa</name>
    <dbReference type="NCBI Taxonomy" id="2936439"/>
    <lineage>
        <taxon>Bacteria</taxon>
        <taxon>Bacillati</taxon>
        <taxon>Bacillota</taxon>
        <taxon>Clostridia</taxon>
        <taxon>Lachnospirales</taxon>
        <taxon>Vallitaleaceae</taxon>
        <taxon>Vallitalea</taxon>
    </lineage>
</organism>